<comment type="caution">
    <text evidence="1">The sequence shown here is derived from an EMBL/GenBank/DDBJ whole genome shotgun (WGS) entry which is preliminary data.</text>
</comment>
<gene>
    <name evidence="1" type="ORF">ACFFGH_29420</name>
</gene>
<reference evidence="1 2" key="1">
    <citation type="submission" date="2024-09" db="EMBL/GenBank/DDBJ databases">
        <authorList>
            <person name="Sun Q."/>
            <person name="Mori K."/>
        </authorList>
    </citation>
    <scope>NUCLEOTIDE SEQUENCE [LARGE SCALE GENOMIC DNA]</scope>
    <source>
        <strain evidence="1 2">KCTC 23076</strain>
    </source>
</reference>
<keyword evidence="2" id="KW-1185">Reference proteome</keyword>
<name>A0ABV6RZS6_9GAMM</name>
<accession>A0ABV6RZS6</accession>
<dbReference type="Proteomes" id="UP001589896">
    <property type="component" value="Unassembled WGS sequence"/>
</dbReference>
<dbReference type="NCBIfam" id="NF041390">
    <property type="entry name" value="TadE_Rv3655c"/>
    <property type="match status" value="1"/>
</dbReference>
<evidence type="ECO:0000313" key="1">
    <source>
        <dbReference type="EMBL" id="MFC0681972.1"/>
    </source>
</evidence>
<evidence type="ECO:0000313" key="2">
    <source>
        <dbReference type="Proteomes" id="UP001589896"/>
    </source>
</evidence>
<protein>
    <submittedName>
        <fullName evidence="1">TadE family type IV pilus minor pilin</fullName>
    </submittedName>
</protein>
<sequence>MLLMALALGALAVGSQSVRLQDAAGLTARALARGDPPPAAEGIAGVLVPGAVVSRRDRAGLVCVVLTARAPGPLSALELRAESCALAER</sequence>
<dbReference type="RefSeq" id="WP_386675553.1">
    <property type="nucleotide sequence ID" value="NZ_JBHLTG010000010.1"/>
</dbReference>
<dbReference type="InterPro" id="IPR049790">
    <property type="entry name" value="Rv3655c/TadE"/>
</dbReference>
<dbReference type="EMBL" id="JBHLTG010000010">
    <property type="protein sequence ID" value="MFC0681972.1"/>
    <property type="molecule type" value="Genomic_DNA"/>
</dbReference>
<organism evidence="1 2">
    <name type="scientific">Lysobacter korlensis</name>
    <dbReference type="NCBI Taxonomy" id="553636"/>
    <lineage>
        <taxon>Bacteria</taxon>
        <taxon>Pseudomonadati</taxon>
        <taxon>Pseudomonadota</taxon>
        <taxon>Gammaproteobacteria</taxon>
        <taxon>Lysobacterales</taxon>
        <taxon>Lysobacteraceae</taxon>
        <taxon>Lysobacter</taxon>
    </lineage>
</organism>
<proteinExistence type="predicted"/>